<sequence>MIRNLIGPPVTGMDFIGREKELADAWKAIEDTNSLLLASPRRVGKSSFAMKLANKAEEKGWNALYLDLQGLKDEGEFISLIIRKLNKIKEKNSLLELAKNRIQDFLNSIKKVNAFKITLELQQNPEDFYEKLSKAFELPQRTLIIIDELVLFLEELSRNGDIARAETFLNWLRNIRQKQSENVSWVFCSSISIHGFVSQNKLTYTINDIAPFNLGEMTKEEATLLFEKLDESYGTELSKENIDYILGRIGWKLPYFIQLFFNKLTGDKEKYQQMNLKDCVNKIFLEIIQEHELDTWSERLTAYGEDETASRKLLNYLCLPDHKNERSLLEEIIKDFVPENADINEKYSNIKRMLETDGYIVQDDTGIHFRSPIIQEYWFNRYIQ</sequence>
<dbReference type="PANTHER" id="PTHR34301">
    <property type="entry name" value="DNA-BINDING PROTEIN-RELATED"/>
    <property type="match status" value="1"/>
</dbReference>
<dbReference type="Gene3D" id="3.40.50.300">
    <property type="entry name" value="P-loop containing nucleotide triphosphate hydrolases"/>
    <property type="match status" value="1"/>
</dbReference>
<organism evidence="1 2">
    <name type="scientific">Segatella copri</name>
    <dbReference type="NCBI Taxonomy" id="165179"/>
    <lineage>
        <taxon>Bacteria</taxon>
        <taxon>Pseudomonadati</taxon>
        <taxon>Bacteroidota</taxon>
        <taxon>Bacteroidia</taxon>
        <taxon>Bacteroidales</taxon>
        <taxon>Prevotellaceae</taxon>
        <taxon>Segatella</taxon>
    </lineage>
</organism>
<dbReference type="SUPFAM" id="SSF52540">
    <property type="entry name" value="P-loop containing nucleoside triphosphate hydrolases"/>
    <property type="match status" value="1"/>
</dbReference>
<dbReference type="EMBL" id="JAPDVH010000002">
    <property type="protein sequence ID" value="MCW4157105.1"/>
    <property type="molecule type" value="Genomic_DNA"/>
</dbReference>
<dbReference type="Proteomes" id="UP001209168">
    <property type="component" value="Unassembled WGS sequence"/>
</dbReference>
<protein>
    <submittedName>
        <fullName evidence="1">AAA-like domain-containing protein</fullName>
    </submittedName>
</protein>
<comment type="caution">
    <text evidence="1">The sequence shown here is derived from an EMBL/GenBank/DDBJ whole genome shotgun (WGS) entry which is preliminary data.</text>
</comment>
<accession>A0AAW5UXH5</accession>
<dbReference type="PANTHER" id="PTHR34301:SF8">
    <property type="entry name" value="ATPASE DOMAIN-CONTAINING PROTEIN"/>
    <property type="match status" value="1"/>
</dbReference>
<evidence type="ECO:0000313" key="1">
    <source>
        <dbReference type="EMBL" id="MCW4157105.1"/>
    </source>
</evidence>
<name>A0AAW5UXH5_9BACT</name>
<dbReference type="InterPro" id="IPR027417">
    <property type="entry name" value="P-loop_NTPase"/>
</dbReference>
<dbReference type="RefSeq" id="WP_264902821.1">
    <property type="nucleotide sequence ID" value="NZ_JAPDVH010000002.1"/>
</dbReference>
<gene>
    <name evidence="1" type="ORF">ONT23_16590</name>
</gene>
<reference evidence="1" key="1">
    <citation type="submission" date="2022-11" db="EMBL/GenBank/DDBJ databases">
        <title>Genomic repertoires linked with pathogenic potency of arthritogenic Prevotella copri isolated from the gut of rheumatoid arthritis patients.</title>
        <authorList>
            <person name="Nii T."/>
            <person name="Maeda Y."/>
            <person name="Motooka D."/>
            <person name="Naito M."/>
            <person name="Matsumoto Y."/>
            <person name="Ogawa T."/>
            <person name="Oguro-Igashira E."/>
            <person name="Kishikawa T."/>
            <person name="Yamashita M."/>
            <person name="Koizumi S."/>
            <person name="Kurakawa T."/>
            <person name="Okumura R."/>
            <person name="Kayama H."/>
            <person name="Murakami M."/>
            <person name="Sakaguchi T."/>
            <person name="Das B."/>
            <person name="Nakamura S."/>
            <person name="Okada Y."/>
            <person name="Kumanogoh A."/>
            <person name="Takeda K."/>
        </authorList>
    </citation>
    <scope>NUCLEOTIDE SEQUENCE</scope>
    <source>
        <strain evidence="1">H012_8</strain>
    </source>
</reference>
<dbReference type="AlphaFoldDB" id="A0AAW5UXH5"/>
<evidence type="ECO:0000313" key="2">
    <source>
        <dbReference type="Proteomes" id="UP001209168"/>
    </source>
</evidence>
<proteinExistence type="predicted"/>